<reference evidence="3" key="1">
    <citation type="submission" date="2018-11" db="EMBL/GenBank/DDBJ databases">
        <authorList>
            <person name="Alioto T."/>
            <person name="Alioto T."/>
        </authorList>
    </citation>
    <scope>NUCLEOTIDE SEQUENCE</scope>
</reference>
<dbReference type="Gene3D" id="1.20.890.10">
    <property type="entry name" value="cAMP-dependent protein kinase regulatory subunit, dimerization-anchoring domain"/>
    <property type="match status" value="1"/>
</dbReference>
<protein>
    <recommendedName>
        <fullName evidence="2">RIIa domain-containing protein</fullName>
    </recommendedName>
</protein>
<dbReference type="PANTHER" id="PTHR15505">
    <property type="entry name" value="RIIA DOMAIN-CONTAINING PROTEIN 1"/>
    <property type="match status" value="1"/>
</dbReference>
<evidence type="ECO:0000313" key="4">
    <source>
        <dbReference type="Proteomes" id="UP000596742"/>
    </source>
</evidence>
<dbReference type="SUPFAM" id="SSF47391">
    <property type="entry name" value="Dimerization-anchoring domain of cAMP-dependent PK regulatory subunit"/>
    <property type="match status" value="1"/>
</dbReference>
<dbReference type="InterPro" id="IPR003117">
    <property type="entry name" value="cAMP_dep_PK_reg_su_I/II_a/b"/>
</dbReference>
<dbReference type="PANTHER" id="PTHR15505:SF4">
    <property type="entry name" value="RIIA DOMAIN-CONTAINING PROTEIN 1"/>
    <property type="match status" value="1"/>
</dbReference>
<dbReference type="Proteomes" id="UP000596742">
    <property type="component" value="Unassembled WGS sequence"/>
</dbReference>
<keyword evidence="4" id="KW-1185">Reference proteome</keyword>
<dbReference type="Pfam" id="PF02197">
    <property type="entry name" value="RIIa"/>
    <property type="match status" value="1"/>
</dbReference>
<name>A0A8B6C694_MYTGA</name>
<feature type="domain" description="RIIa" evidence="2">
    <location>
        <begin position="59"/>
        <end position="84"/>
    </location>
</feature>
<feature type="region of interest" description="Disordered" evidence="1">
    <location>
        <begin position="1"/>
        <end position="24"/>
    </location>
</feature>
<organism evidence="3 4">
    <name type="scientific">Mytilus galloprovincialis</name>
    <name type="common">Mediterranean mussel</name>
    <dbReference type="NCBI Taxonomy" id="29158"/>
    <lineage>
        <taxon>Eukaryota</taxon>
        <taxon>Metazoa</taxon>
        <taxon>Spiralia</taxon>
        <taxon>Lophotrochozoa</taxon>
        <taxon>Mollusca</taxon>
        <taxon>Bivalvia</taxon>
        <taxon>Autobranchia</taxon>
        <taxon>Pteriomorphia</taxon>
        <taxon>Mytilida</taxon>
        <taxon>Mytiloidea</taxon>
        <taxon>Mytilidae</taxon>
        <taxon>Mytilinae</taxon>
        <taxon>Mytilus</taxon>
    </lineage>
</organism>
<evidence type="ECO:0000256" key="1">
    <source>
        <dbReference type="SAM" id="MobiDB-lite"/>
    </source>
</evidence>
<dbReference type="CDD" id="cd22971">
    <property type="entry name" value="DD_RIIAD1"/>
    <property type="match status" value="1"/>
</dbReference>
<gene>
    <name evidence="3" type="ORF">MGAL_10B078375</name>
</gene>
<evidence type="ECO:0000259" key="2">
    <source>
        <dbReference type="Pfam" id="PF02197"/>
    </source>
</evidence>
<dbReference type="EMBL" id="UYJE01001188">
    <property type="protein sequence ID" value="VDH99916.1"/>
    <property type="molecule type" value="Genomic_DNA"/>
</dbReference>
<proteinExistence type="predicted"/>
<accession>A0A8B6C694</accession>
<evidence type="ECO:0000313" key="3">
    <source>
        <dbReference type="EMBL" id="VDH99916.1"/>
    </source>
</evidence>
<dbReference type="InterPro" id="IPR059162">
    <property type="entry name" value="RIIAD1"/>
</dbReference>
<dbReference type="AlphaFoldDB" id="A0A8B6C694"/>
<dbReference type="OrthoDB" id="10249338at2759"/>
<sequence>MTEQPKHKPPHGMEPYDLGRGDDLGALSKEQQQKLNDFKKKTRVENEKYLRDHPEVECLLSGFLGEVLKERPENIRDFAADHFTNTELPGQLQKTLEIRQARMKQNRILQKI</sequence>
<comment type="caution">
    <text evidence="3">The sequence shown here is derived from an EMBL/GenBank/DDBJ whole genome shotgun (WGS) entry which is preliminary data.</text>
</comment>